<keyword evidence="2" id="KW-1185">Reference proteome</keyword>
<name>A0A3Q7IK74_SOLLC</name>
<dbReference type="PaxDb" id="4081-Solyc08g066780.1.1"/>
<dbReference type="AlphaFoldDB" id="A0A3Q7IK74"/>
<reference evidence="1" key="1">
    <citation type="journal article" date="2012" name="Nature">
        <title>The tomato genome sequence provides insights into fleshy fruit evolution.</title>
        <authorList>
            <consortium name="Tomato Genome Consortium"/>
        </authorList>
    </citation>
    <scope>NUCLEOTIDE SEQUENCE [LARGE SCALE GENOMIC DNA]</scope>
    <source>
        <strain evidence="1">cv. Heinz 1706</strain>
    </source>
</reference>
<dbReference type="InParanoid" id="A0A3Q7IK74"/>
<sequence length="199" mass="22944">MGAKLTVIENRCTDAIEIRVWVPTTRPDKFQSIIRIEGKGGWKEVNPKNFIHADATILDDEDEFVSSTMFMIYIDGVYTGYYFLITDLVKYAKLIICNRKNEHGTVVIQGIKPTFNFCRFNVPCQWITELHKIPSMMTSLIIFSICLLVCDFDSFSWLKHVDFLLILESAIFICSDILLKFKSVIRKNTLLLAIIFSIL</sequence>
<reference evidence="1" key="2">
    <citation type="submission" date="2019-01" db="UniProtKB">
        <authorList>
            <consortium name="EnsemblPlants"/>
        </authorList>
    </citation>
    <scope>IDENTIFICATION</scope>
    <source>
        <strain evidence="1">cv. Heinz 1706</strain>
    </source>
</reference>
<dbReference type="EnsemblPlants" id="Solyc08g066780.2.1">
    <property type="protein sequence ID" value="Solyc08g066780.2.1"/>
    <property type="gene ID" value="Solyc08g066780.2"/>
</dbReference>
<dbReference type="Proteomes" id="UP000004994">
    <property type="component" value="Chromosome 8"/>
</dbReference>
<accession>A0A3Q7IK74</accession>
<evidence type="ECO:0000313" key="1">
    <source>
        <dbReference type="EnsemblPlants" id="Solyc08g066780.2.1"/>
    </source>
</evidence>
<protein>
    <submittedName>
        <fullName evidence="1">Uncharacterized protein</fullName>
    </submittedName>
</protein>
<evidence type="ECO:0000313" key="2">
    <source>
        <dbReference type="Proteomes" id="UP000004994"/>
    </source>
</evidence>
<dbReference type="Gramene" id="Solyc08g066780.2.1">
    <property type="protein sequence ID" value="Solyc08g066780.2.1"/>
    <property type="gene ID" value="Solyc08g066780.2"/>
</dbReference>
<proteinExistence type="predicted"/>
<organism evidence="1">
    <name type="scientific">Solanum lycopersicum</name>
    <name type="common">Tomato</name>
    <name type="synonym">Lycopersicon esculentum</name>
    <dbReference type="NCBI Taxonomy" id="4081"/>
    <lineage>
        <taxon>Eukaryota</taxon>
        <taxon>Viridiplantae</taxon>
        <taxon>Streptophyta</taxon>
        <taxon>Embryophyta</taxon>
        <taxon>Tracheophyta</taxon>
        <taxon>Spermatophyta</taxon>
        <taxon>Magnoliopsida</taxon>
        <taxon>eudicotyledons</taxon>
        <taxon>Gunneridae</taxon>
        <taxon>Pentapetalae</taxon>
        <taxon>asterids</taxon>
        <taxon>lamiids</taxon>
        <taxon>Solanales</taxon>
        <taxon>Solanaceae</taxon>
        <taxon>Solanoideae</taxon>
        <taxon>Solaneae</taxon>
        <taxon>Solanum</taxon>
        <taxon>Solanum subgen. Lycopersicon</taxon>
    </lineage>
</organism>